<proteinExistence type="inferred from homology"/>
<dbReference type="PANTHER" id="PTHR12001:SF85">
    <property type="entry name" value="SHORT CHAIN ISOPRENYL DIPHOSPHATE SYNTHASE"/>
    <property type="match status" value="1"/>
</dbReference>
<dbReference type="InterPro" id="IPR000092">
    <property type="entry name" value="Polyprenyl_synt"/>
</dbReference>
<dbReference type="EMBL" id="JAGSXH010000095">
    <property type="protein sequence ID" value="MBS2965665.1"/>
    <property type="molecule type" value="Genomic_DNA"/>
</dbReference>
<accession>A0A8J8BEL0</accession>
<dbReference type="CDD" id="cd00685">
    <property type="entry name" value="Trans_IPPS_HT"/>
    <property type="match status" value="1"/>
</dbReference>
<comment type="similarity">
    <text evidence="2 6">Belongs to the FPP/GGPP synthase family.</text>
</comment>
<dbReference type="AlphaFoldDB" id="A0A8J8BEL0"/>
<evidence type="ECO:0000256" key="5">
    <source>
        <dbReference type="ARBA" id="ARBA00022842"/>
    </source>
</evidence>
<evidence type="ECO:0000256" key="1">
    <source>
        <dbReference type="ARBA" id="ARBA00001946"/>
    </source>
</evidence>
<keyword evidence="3 6" id="KW-0808">Transferase</keyword>
<dbReference type="Proteomes" id="UP000677913">
    <property type="component" value="Unassembled WGS sequence"/>
</dbReference>
<dbReference type="PROSITE" id="PS00444">
    <property type="entry name" value="POLYPRENYL_SYNTHASE_2"/>
    <property type="match status" value="1"/>
</dbReference>
<evidence type="ECO:0000256" key="6">
    <source>
        <dbReference type="RuleBase" id="RU004466"/>
    </source>
</evidence>
<comment type="caution">
    <text evidence="7">The sequence shown here is derived from an EMBL/GenBank/DDBJ whole genome shotgun (WGS) entry which is preliminary data.</text>
</comment>
<dbReference type="RefSeq" id="WP_211470018.1">
    <property type="nucleotide sequence ID" value="NZ_JAGSXH010000095.1"/>
</dbReference>
<keyword evidence="8" id="KW-1185">Reference proteome</keyword>
<dbReference type="GO" id="GO:0008299">
    <property type="term" value="P:isoprenoid biosynthetic process"/>
    <property type="evidence" value="ECO:0007669"/>
    <property type="project" value="InterPro"/>
</dbReference>
<dbReference type="Gene3D" id="1.10.600.10">
    <property type="entry name" value="Farnesyl Diphosphate Synthase"/>
    <property type="match status" value="1"/>
</dbReference>
<evidence type="ECO:0000256" key="2">
    <source>
        <dbReference type="ARBA" id="ARBA00006706"/>
    </source>
</evidence>
<dbReference type="PANTHER" id="PTHR12001">
    <property type="entry name" value="GERANYLGERANYL PYROPHOSPHATE SYNTHASE"/>
    <property type="match status" value="1"/>
</dbReference>
<dbReference type="Pfam" id="PF00348">
    <property type="entry name" value="polyprenyl_synt"/>
    <property type="match status" value="1"/>
</dbReference>
<dbReference type="InterPro" id="IPR008949">
    <property type="entry name" value="Isoprenoid_synthase_dom_sf"/>
</dbReference>
<dbReference type="InterPro" id="IPR033749">
    <property type="entry name" value="Polyprenyl_synt_CS"/>
</dbReference>
<protein>
    <submittedName>
        <fullName evidence="7">Polyprenyl synthetase family protein</fullName>
    </submittedName>
</protein>
<dbReference type="GO" id="GO:0004659">
    <property type="term" value="F:prenyltransferase activity"/>
    <property type="evidence" value="ECO:0007669"/>
    <property type="project" value="InterPro"/>
</dbReference>
<evidence type="ECO:0000313" key="8">
    <source>
        <dbReference type="Proteomes" id="UP000677913"/>
    </source>
</evidence>
<keyword evidence="4" id="KW-0479">Metal-binding</keyword>
<dbReference type="SFLD" id="SFLDS00005">
    <property type="entry name" value="Isoprenoid_Synthase_Type_I"/>
    <property type="match status" value="1"/>
</dbReference>
<evidence type="ECO:0000256" key="3">
    <source>
        <dbReference type="ARBA" id="ARBA00022679"/>
    </source>
</evidence>
<comment type="cofactor">
    <cofactor evidence="1">
        <name>Mg(2+)</name>
        <dbReference type="ChEBI" id="CHEBI:18420"/>
    </cofactor>
</comment>
<evidence type="ECO:0000256" key="4">
    <source>
        <dbReference type="ARBA" id="ARBA00022723"/>
    </source>
</evidence>
<gene>
    <name evidence="7" type="ORF">KGA66_21620</name>
</gene>
<dbReference type="GO" id="GO:0046872">
    <property type="term" value="F:metal ion binding"/>
    <property type="evidence" value="ECO:0007669"/>
    <property type="project" value="UniProtKB-KW"/>
</dbReference>
<dbReference type="PROSITE" id="PS00723">
    <property type="entry name" value="POLYPRENYL_SYNTHASE_1"/>
    <property type="match status" value="1"/>
</dbReference>
<keyword evidence="5" id="KW-0460">Magnesium</keyword>
<evidence type="ECO:0000313" key="7">
    <source>
        <dbReference type="EMBL" id="MBS2965665.1"/>
    </source>
</evidence>
<sequence>MREVEPLRSRVDRVLGEYLAARLDEVGTPGGGAGDGHRDLAEREFVSQIADLITRGGKRLRSVLSVLGSMGTGAAADDEIVRASACLELLHACALIHDDVMDRSETRRGGATVHRWFAARHADGAWRGDAVQFGAGAAIAAGDLCLVWADRLLRESGLAAAALERGRPVYDAMRAETIRGQYLDLAAQAGGWFDLDDALTVARAKTAACTTTGPLRFGGTLAGASADLLAAYEAYGLALGLAFQLRDDLLGAFADPAVIGKPSGDDLRDGKCTVLLAETYQRLDPPGRLHLRRLTDAGERDAVPQIRGLMIETGARDAVQERIEQLGKRAVEALGGGAGSRGGVAIDAAVRESLTGLVGAVTED</sequence>
<name>A0A8J8BEL0_9ACTN</name>
<organism evidence="7 8">
    <name type="scientific">Actinocrinis puniceicyclus</name>
    <dbReference type="NCBI Taxonomy" id="977794"/>
    <lineage>
        <taxon>Bacteria</taxon>
        <taxon>Bacillati</taxon>
        <taxon>Actinomycetota</taxon>
        <taxon>Actinomycetes</taxon>
        <taxon>Catenulisporales</taxon>
        <taxon>Actinospicaceae</taxon>
        <taxon>Actinocrinis</taxon>
    </lineage>
</organism>
<reference evidence="7" key="1">
    <citation type="submission" date="2021-04" db="EMBL/GenBank/DDBJ databases">
        <title>Genome based classification of Actinospica acidithermotolerans sp. nov., an actinobacterium isolated from an Indonesian hot spring.</title>
        <authorList>
            <person name="Kusuma A.B."/>
            <person name="Putra K.E."/>
            <person name="Nafisah S."/>
            <person name="Loh J."/>
            <person name="Nouioui I."/>
            <person name="Goodfellow M."/>
        </authorList>
    </citation>
    <scope>NUCLEOTIDE SEQUENCE</scope>
    <source>
        <strain evidence="7">DSM 45618</strain>
    </source>
</reference>
<dbReference type="SUPFAM" id="SSF48576">
    <property type="entry name" value="Terpenoid synthases"/>
    <property type="match status" value="1"/>
</dbReference>